<evidence type="ECO:0000256" key="3">
    <source>
        <dbReference type="ARBA" id="ARBA00022729"/>
    </source>
</evidence>
<dbReference type="PROSITE" id="PS50835">
    <property type="entry name" value="IG_LIKE"/>
    <property type="match status" value="1"/>
</dbReference>
<dbReference type="Gene3D" id="2.60.40.10">
    <property type="entry name" value="Immunoglobulins"/>
    <property type="match status" value="1"/>
</dbReference>
<accession>A0A8J6C379</accession>
<dbReference type="InterPro" id="IPR007110">
    <property type="entry name" value="Ig-like_dom"/>
</dbReference>
<feature type="domain" description="Ig-like" evidence="8">
    <location>
        <begin position="1"/>
        <end position="92"/>
    </location>
</feature>
<comment type="subcellular location">
    <subcellularLocation>
        <location evidence="1">Cell membrane</location>
    </subcellularLocation>
</comment>
<dbReference type="InterPro" id="IPR013106">
    <property type="entry name" value="Ig_V-set"/>
</dbReference>
<keyword evidence="4" id="KW-0391">Immunity</keyword>
<dbReference type="InterPro" id="IPR036179">
    <property type="entry name" value="Ig-like_dom_sf"/>
</dbReference>
<dbReference type="Pfam" id="PF07686">
    <property type="entry name" value="V-set"/>
    <property type="match status" value="1"/>
</dbReference>
<evidence type="ECO:0000256" key="6">
    <source>
        <dbReference type="ARBA" id="ARBA00023157"/>
    </source>
</evidence>
<reference evidence="9" key="1">
    <citation type="thesis" date="2020" institute="ProQuest LLC" country="789 East Eisenhower Parkway, Ann Arbor, MI, USA">
        <title>Comparative Genomics and Chromosome Evolution.</title>
        <authorList>
            <person name="Mudd A.B."/>
        </authorList>
    </citation>
    <scope>NUCLEOTIDE SEQUENCE</scope>
    <source>
        <strain evidence="9">HN-11 Male</strain>
        <tissue evidence="9">Kidney and liver</tissue>
    </source>
</reference>
<dbReference type="SUPFAM" id="SSF48726">
    <property type="entry name" value="Immunoglobulin"/>
    <property type="match status" value="1"/>
</dbReference>
<dbReference type="AlphaFoldDB" id="A0A8J6C379"/>
<sequence length="92" mass="10311">MQMKEMEALEGQDFVIRCDHPTFNSAYSIQWYIALPGKGPLSIITAHKNIKSSDGKFTVTFSNDQKHSFLGIQNVKPEESAVYICVQASTEI</sequence>
<evidence type="ECO:0000256" key="7">
    <source>
        <dbReference type="ARBA" id="ARBA00023180"/>
    </source>
</evidence>
<keyword evidence="3" id="KW-0732">Signal</keyword>
<dbReference type="OrthoDB" id="9631130at2759"/>
<evidence type="ECO:0000256" key="1">
    <source>
        <dbReference type="ARBA" id="ARBA00004236"/>
    </source>
</evidence>
<organism evidence="9 10">
    <name type="scientific">Eleutherodactylus coqui</name>
    <name type="common">Puerto Rican coqui</name>
    <dbReference type="NCBI Taxonomy" id="57060"/>
    <lineage>
        <taxon>Eukaryota</taxon>
        <taxon>Metazoa</taxon>
        <taxon>Chordata</taxon>
        <taxon>Craniata</taxon>
        <taxon>Vertebrata</taxon>
        <taxon>Euteleostomi</taxon>
        <taxon>Amphibia</taxon>
        <taxon>Batrachia</taxon>
        <taxon>Anura</taxon>
        <taxon>Neobatrachia</taxon>
        <taxon>Hyloidea</taxon>
        <taxon>Eleutherodactylidae</taxon>
        <taxon>Eleutherodactylinae</taxon>
        <taxon>Eleutherodactylus</taxon>
        <taxon>Eleutherodactylus</taxon>
    </lineage>
</organism>
<evidence type="ECO:0000313" key="9">
    <source>
        <dbReference type="EMBL" id="KAG9461662.1"/>
    </source>
</evidence>
<evidence type="ECO:0000259" key="8">
    <source>
        <dbReference type="PROSITE" id="PS50835"/>
    </source>
</evidence>
<keyword evidence="2" id="KW-1003">Cell membrane</keyword>
<proteinExistence type="predicted"/>
<dbReference type="InterPro" id="IPR052051">
    <property type="entry name" value="TCR_complex_component"/>
</dbReference>
<name>A0A8J6C379_ELECQ</name>
<comment type="caution">
    <text evidence="9">The sequence shown here is derived from an EMBL/GenBank/DDBJ whole genome shotgun (WGS) entry which is preliminary data.</text>
</comment>
<keyword evidence="5" id="KW-0472">Membrane</keyword>
<dbReference type="EMBL" id="WNTK01018039">
    <property type="protein sequence ID" value="KAG9461662.1"/>
    <property type="molecule type" value="Genomic_DNA"/>
</dbReference>
<keyword evidence="7" id="KW-0325">Glycoprotein</keyword>
<keyword evidence="10" id="KW-1185">Reference proteome</keyword>
<dbReference type="GO" id="GO:0002376">
    <property type="term" value="P:immune system process"/>
    <property type="evidence" value="ECO:0007669"/>
    <property type="project" value="UniProtKB-KW"/>
</dbReference>
<dbReference type="PANTHER" id="PTHR19433">
    <property type="entry name" value="T-CELL RECEPTOR ALPHA CHAIN V REGION-RELATED"/>
    <property type="match status" value="1"/>
</dbReference>
<dbReference type="Proteomes" id="UP000770717">
    <property type="component" value="Unassembled WGS sequence"/>
</dbReference>
<gene>
    <name evidence="9" type="ORF">GDO78_016100</name>
</gene>
<evidence type="ECO:0000256" key="2">
    <source>
        <dbReference type="ARBA" id="ARBA00022475"/>
    </source>
</evidence>
<keyword evidence="6" id="KW-1015">Disulfide bond</keyword>
<evidence type="ECO:0000256" key="5">
    <source>
        <dbReference type="ARBA" id="ARBA00023136"/>
    </source>
</evidence>
<evidence type="ECO:0000313" key="10">
    <source>
        <dbReference type="Proteomes" id="UP000770717"/>
    </source>
</evidence>
<dbReference type="GO" id="GO:0005886">
    <property type="term" value="C:plasma membrane"/>
    <property type="evidence" value="ECO:0007669"/>
    <property type="project" value="UniProtKB-SubCell"/>
</dbReference>
<evidence type="ECO:0000256" key="4">
    <source>
        <dbReference type="ARBA" id="ARBA00022859"/>
    </source>
</evidence>
<dbReference type="InterPro" id="IPR013783">
    <property type="entry name" value="Ig-like_fold"/>
</dbReference>
<dbReference type="GO" id="GO:0009617">
    <property type="term" value="P:response to bacterium"/>
    <property type="evidence" value="ECO:0007669"/>
    <property type="project" value="TreeGrafter"/>
</dbReference>
<protein>
    <recommendedName>
        <fullName evidence="8">Ig-like domain-containing protein</fullName>
    </recommendedName>
</protein>